<comment type="caution">
    <text evidence="3">The sequence shown here is derived from an EMBL/GenBank/DDBJ whole genome shotgun (WGS) entry which is preliminary data.</text>
</comment>
<dbReference type="RefSeq" id="XP_019030915.1">
    <property type="nucleotide sequence ID" value="XM_019176883.1"/>
</dbReference>
<dbReference type="InterPro" id="IPR029058">
    <property type="entry name" value="AB_hydrolase_fold"/>
</dbReference>
<dbReference type="GO" id="GO:0004301">
    <property type="term" value="F:epoxide hydrolase activity"/>
    <property type="evidence" value="ECO:0007669"/>
    <property type="project" value="TreeGrafter"/>
</dbReference>
<keyword evidence="2" id="KW-0378">Hydrolase</keyword>
<dbReference type="EMBL" id="AWGH01000014">
    <property type="protein sequence ID" value="ODN94636.1"/>
    <property type="molecule type" value="Genomic_DNA"/>
</dbReference>
<evidence type="ECO:0000256" key="1">
    <source>
        <dbReference type="ARBA" id="ARBA00010088"/>
    </source>
</evidence>
<dbReference type="PANTHER" id="PTHR21661">
    <property type="entry name" value="EPOXIDE HYDROLASE 1-RELATED"/>
    <property type="match status" value="1"/>
</dbReference>
<dbReference type="InterPro" id="IPR016292">
    <property type="entry name" value="Epoxide_hydrolase"/>
</dbReference>
<organism evidence="3 4">
    <name type="scientific">Cryptococcus wingfieldii CBS 7118</name>
    <dbReference type="NCBI Taxonomy" id="1295528"/>
    <lineage>
        <taxon>Eukaryota</taxon>
        <taxon>Fungi</taxon>
        <taxon>Dikarya</taxon>
        <taxon>Basidiomycota</taxon>
        <taxon>Agaricomycotina</taxon>
        <taxon>Tremellomycetes</taxon>
        <taxon>Tremellales</taxon>
        <taxon>Cryptococcaceae</taxon>
        <taxon>Cryptococcus</taxon>
    </lineage>
</organism>
<dbReference type="SUPFAM" id="SSF53474">
    <property type="entry name" value="alpha/beta-Hydrolases"/>
    <property type="match status" value="1"/>
</dbReference>
<reference evidence="3 4" key="1">
    <citation type="submission" date="2016-06" db="EMBL/GenBank/DDBJ databases">
        <title>Evolution of pathogenesis and genome organization in the Tremellales.</title>
        <authorList>
            <person name="Cuomo C."/>
            <person name="Litvintseva A."/>
            <person name="Heitman J."/>
            <person name="Chen Y."/>
            <person name="Sun S."/>
            <person name="Springer D."/>
            <person name="Dromer F."/>
            <person name="Young S."/>
            <person name="Zeng Q."/>
            <person name="Chapman S."/>
            <person name="Gujja S."/>
            <person name="Saif S."/>
            <person name="Birren B."/>
        </authorList>
    </citation>
    <scope>NUCLEOTIDE SEQUENCE [LARGE SCALE GENOMIC DNA]</scope>
    <source>
        <strain evidence="3 4">CBS 7118</strain>
    </source>
</reference>
<gene>
    <name evidence="3" type="ORF">L198_04775</name>
</gene>
<sequence length="353" mass="40076">MSKTLLRLSRIPRETYESVNANRENKFGMTTVRLRKLRDAWSEFDWIGGLRLLQWLEDPLGIVLMSGKRRKQEEYINSHPQFISISKAKDGKDLKIQFAALFSRNFLEFYGILDLVKKQYTPETLPYHIIVPYLLGYAFSSPPLEGPFSVQDVAFVLNNLMKGLGFGGGYMAQGGDVGSFVTNALGMYPNECKLIHLNFRLSLASASGSTESKKPTDKAFDPLLPLQTFGYALEQGTRPSTIGITVSTNQLSLLACIGEKYDACPTLSFSEEVLLRFMSLYWFTHSFSSSIYHYRYMIFWYRSTSSQRGDAVPKDPHGIQRFPKYDAGGHFAALAEPEALWSDIEEIIKENWE</sequence>
<protein>
    <recommendedName>
        <fullName evidence="5">Epoxide hydrolase N-terminal domain-containing protein</fullName>
    </recommendedName>
</protein>
<dbReference type="OrthoDB" id="7130006at2759"/>
<evidence type="ECO:0000313" key="4">
    <source>
        <dbReference type="Proteomes" id="UP000094819"/>
    </source>
</evidence>
<dbReference type="Gene3D" id="3.40.50.1820">
    <property type="entry name" value="alpha/beta hydrolase"/>
    <property type="match status" value="1"/>
</dbReference>
<evidence type="ECO:0000256" key="2">
    <source>
        <dbReference type="ARBA" id="ARBA00022801"/>
    </source>
</evidence>
<dbReference type="GO" id="GO:0097176">
    <property type="term" value="P:epoxide metabolic process"/>
    <property type="evidence" value="ECO:0007669"/>
    <property type="project" value="TreeGrafter"/>
</dbReference>
<name>A0A1E3J3E9_9TREE</name>
<dbReference type="PIRSF" id="PIRSF001112">
    <property type="entry name" value="Epoxide_hydrolase"/>
    <property type="match status" value="1"/>
</dbReference>
<keyword evidence="4" id="KW-1185">Reference proteome</keyword>
<dbReference type="PANTHER" id="PTHR21661:SF39">
    <property type="entry name" value="HYDROLASE, PUTATIVE (AFU_ORTHOLOGUE AFUA_3G08960)-RELATED"/>
    <property type="match status" value="1"/>
</dbReference>
<dbReference type="GeneID" id="30193988"/>
<accession>A0A1E3J3E9</accession>
<comment type="similarity">
    <text evidence="1">Belongs to the peptidase S33 family.</text>
</comment>
<dbReference type="Proteomes" id="UP000094819">
    <property type="component" value="Unassembled WGS sequence"/>
</dbReference>
<evidence type="ECO:0008006" key="5">
    <source>
        <dbReference type="Google" id="ProtNLM"/>
    </source>
</evidence>
<dbReference type="AlphaFoldDB" id="A0A1E3J3E9"/>
<evidence type="ECO:0000313" key="3">
    <source>
        <dbReference type="EMBL" id="ODN94636.1"/>
    </source>
</evidence>
<proteinExistence type="inferred from homology"/>